<dbReference type="GO" id="GO:0016787">
    <property type="term" value="F:hydrolase activity"/>
    <property type="evidence" value="ECO:0007669"/>
    <property type="project" value="InterPro"/>
</dbReference>
<accession>A0A0C3ANL3</accession>
<dbReference type="InterPro" id="IPR004843">
    <property type="entry name" value="Calcineurin-like_PHP"/>
</dbReference>
<dbReference type="InterPro" id="IPR029052">
    <property type="entry name" value="Metallo-depent_PP-like"/>
</dbReference>
<reference evidence="2 3" key="1">
    <citation type="submission" date="2014-04" db="EMBL/GenBank/DDBJ databases">
        <authorList>
            <consortium name="DOE Joint Genome Institute"/>
            <person name="Kuo A."/>
            <person name="Tarkka M."/>
            <person name="Buscot F."/>
            <person name="Kohler A."/>
            <person name="Nagy L.G."/>
            <person name="Floudas D."/>
            <person name="Copeland A."/>
            <person name="Barry K.W."/>
            <person name="Cichocki N."/>
            <person name="Veneault-Fourrey C."/>
            <person name="LaButti K."/>
            <person name="Lindquist E.A."/>
            <person name="Lipzen A."/>
            <person name="Lundell T."/>
            <person name="Morin E."/>
            <person name="Murat C."/>
            <person name="Sun H."/>
            <person name="Tunlid A."/>
            <person name="Henrissat B."/>
            <person name="Grigoriev I.V."/>
            <person name="Hibbett D.S."/>
            <person name="Martin F."/>
            <person name="Nordberg H.P."/>
            <person name="Cantor M.N."/>
            <person name="Hua S.X."/>
        </authorList>
    </citation>
    <scope>NUCLEOTIDE SEQUENCE [LARGE SCALE GENOMIC DNA]</scope>
    <source>
        <strain evidence="2 3">F 1598</strain>
    </source>
</reference>
<dbReference type="CDD" id="cd07379">
    <property type="entry name" value="MPP_239FB"/>
    <property type="match status" value="1"/>
</dbReference>
<organism evidence="2 3">
    <name type="scientific">Piloderma croceum (strain F 1598)</name>
    <dbReference type="NCBI Taxonomy" id="765440"/>
    <lineage>
        <taxon>Eukaryota</taxon>
        <taxon>Fungi</taxon>
        <taxon>Dikarya</taxon>
        <taxon>Basidiomycota</taxon>
        <taxon>Agaricomycotina</taxon>
        <taxon>Agaricomycetes</taxon>
        <taxon>Agaricomycetidae</taxon>
        <taxon>Atheliales</taxon>
        <taxon>Atheliaceae</taxon>
        <taxon>Piloderma</taxon>
    </lineage>
</organism>
<reference evidence="3" key="2">
    <citation type="submission" date="2015-01" db="EMBL/GenBank/DDBJ databases">
        <title>Evolutionary Origins and Diversification of the Mycorrhizal Mutualists.</title>
        <authorList>
            <consortium name="DOE Joint Genome Institute"/>
            <consortium name="Mycorrhizal Genomics Consortium"/>
            <person name="Kohler A."/>
            <person name="Kuo A."/>
            <person name="Nagy L.G."/>
            <person name="Floudas D."/>
            <person name="Copeland A."/>
            <person name="Barry K.W."/>
            <person name="Cichocki N."/>
            <person name="Veneault-Fourrey C."/>
            <person name="LaButti K."/>
            <person name="Lindquist E.A."/>
            <person name="Lipzen A."/>
            <person name="Lundell T."/>
            <person name="Morin E."/>
            <person name="Murat C."/>
            <person name="Riley R."/>
            <person name="Ohm R."/>
            <person name="Sun H."/>
            <person name="Tunlid A."/>
            <person name="Henrissat B."/>
            <person name="Grigoriev I.V."/>
            <person name="Hibbett D.S."/>
            <person name="Martin F."/>
        </authorList>
    </citation>
    <scope>NUCLEOTIDE SEQUENCE [LARGE SCALE GENOMIC DNA]</scope>
    <source>
        <strain evidence="3">F 1598</strain>
    </source>
</reference>
<dbReference type="SUPFAM" id="SSF56300">
    <property type="entry name" value="Metallo-dependent phosphatases"/>
    <property type="match status" value="1"/>
</dbReference>
<dbReference type="Gene3D" id="3.60.21.10">
    <property type="match status" value="1"/>
</dbReference>
<dbReference type="InParanoid" id="A0A0C3ANL3"/>
<dbReference type="PANTHER" id="PTHR12905:SF28">
    <property type="entry name" value="RHAMNOGALACTURONATE LYASE C-RELATED"/>
    <property type="match status" value="1"/>
</dbReference>
<name>A0A0C3ANL3_PILCF</name>
<feature type="domain" description="Calcineurin-like phosphoesterase" evidence="1">
    <location>
        <begin position="36"/>
        <end position="205"/>
    </location>
</feature>
<dbReference type="HOGENOM" id="CLU_041441_3_1_1"/>
<evidence type="ECO:0000313" key="3">
    <source>
        <dbReference type="Proteomes" id="UP000054166"/>
    </source>
</evidence>
<dbReference type="Pfam" id="PF00149">
    <property type="entry name" value="Metallophos"/>
    <property type="match status" value="1"/>
</dbReference>
<dbReference type="InterPro" id="IPR051693">
    <property type="entry name" value="UPF0046_metallophosphoest"/>
</dbReference>
<gene>
    <name evidence="2" type="ORF">PILCRDRAFT_78838</name>
</gene>
<evidence type="ECO:0000259" key="1">
    <source>
        <dbReference type="Pfam" id="PF00149"/>
    </source>
</evidence>
<evidence type="ECO:0000313" key="2">
    <source>
        <dbReference type="EMBL" id="KIM75503.1"/>
    </source>
</evidence>
<protein>
    <recommendedName>
        <fullName evidence="1">Calcineurin-like phosphoesterase domain-containing protein</fullName>
    </recommendedName>
</protein>
<dbReference type="OrthoDB" id="630188at2759"/>
<keyword evidence="3" id="KW-1185">Reference proteome</keyword>
<dbReference type="EMBL" id="KN833046">
    <property type="protein sequence ID" value="KIM75503.1"/>
    <property type="molecule type" value="Genomic_DNA"/>
</dbReference>
<proteinExistence type="predicted"/>
<dbReference type="PANTHER" id="PTHR12905">
    <property type="entry name" value="METALLOPHOSPHOESTERASE"/>
    <property type="match status" value="1"/>
</dbReference>
<dbReference type="AlphaFoldDB" id="A0A0C3ANL3"/>
<sequence length="279" mass="31555">MTFNISPIQWKPLETRDSTICVVCIFDTHNAQPSVPPGDVFIHAGDLTPNGTAEELHAAVSWISSLPHPIKIVVVGNHDKILDAHFRTRELLDSSEINWKSSGIIYLEHTATQITIHERKMTVFGSPYTPEYGNWAFQYPPTTLLPERAHEIWAMIPRHTDILITHGPPFAYLDVAGTRHAGCRGLLERIWVVRPAFHVFGHIHAGRGRETLLWDAAQKRLECVSDNKGVSSRLLDRTWSIMEWAKRKGDARRTSFLVNACIQPGRRTDSLDDAEIVFL</sequence>
<dbReference type="Proteomes" id="UP000054166">
    <property type="component" value="Unassembled WGS sequence"/>
</dbReference>